<organism evidence="1 2">
    <name type="scientific">Bradyrhizobium betae</name>
    <dbReference type="NCBI Taxonomy" id="244734"/>
    <lineage>
        <taxon>Bacteria</taxon>
        <taxon>Pseudomonadati</taxon>
        <taxon>Pseudomonadota</taxon>
        <taxon>Alphaproteobacteria</taxon>
        <taxon>Hyphomicrobiales</taxon>
        <taxon>Nitrobacteraceae</taxon>
        <taxon>Bradyrhizobium</taxon>
    </lineage>
</organism>
<dbReference type="AlphaFoldDB" id="A0A4Q1UTH1"/>
<protein>
    <submittedName>
        <fullName evidence="1">Uncharacterized protein</fullName>
    </submittedName>
</protein>
<sequence length="63" mass="7268">MEETVPLWTVTELMHLTRDELCDLADRIVTIVPELEAGSLERLRALTSLDNIRRVMALRDLHP</sequence>
<name>A0A4Q1UTH1_9BRAD</name>
<accession>A0A4Q1UTH1</accession>
<evidence type="ECO:0000313" key="1">
    <source>
        <dbReference type="EMBL" id="RXT40264.1"/>
    </source>
</evidence>
<reference evidence="1 2" key="1">
    <citation type="submission" date="2017-03" db="EMBL/GenBank/DDBJ databases">
        <authorList>
            <person name="Safronova V.I."/>
            <person name="Sazanova A.L."/>
            <person name="Chirak E.R."/>
        </authorList>
    </citation>
    <scope>NUCLEOTIDE SEQUENCE [LARGE SCALE GENOMIC DNA]</scope>
    <source>
        <strain evidence="1 2">Opo-243</strain>
    </source>
</reference>
<proteinExistence type="predicted"/>
<keyword evidence="2" id="KW-1185">Reference proteome</keyword>
<evidence type="ECO:0000313" key="2">
    <source>
        <dbReference type="Proteomes" id="UP000290819"/>
    </source>
</evidence>
<dbReference type="EMBL" id="MZXW01000038">
    <property type="protein sequence ID" value="RXT40264.1"/>
    <property type="molecule type" value="Genomic_DNA"/>
</dbReference>
<gene>
    <name evidence="1" type="ORF">B5V03_28665</name>
</gene>
<comment type="caution">
    <text evidence="1">The sequence shown here is derived from an EMBL/GenBank/DDBJ whole genome shotgun (WGS) entry which is preliminary data.</text>
</comment>
<dbReference type="Proteomes" id="UP000290819">
    <property type="component" value="Unassembled WGS sequence"/>
</dbReference>